<keyword evidence="7 8" id="KW-0472">Membrane</keyword>
<dbReference type="PANTHER" id="PTHR30472">
    <property type="entry name" value="FERRIC ENTEROBACTIN TRANSPORT SYSTEM PERMEASE PROTEIN"/>
    <property type="match status" value="1"/>
</dbReference>
<organism evidence="9 10">
    <name type="scientific">Fluviispira sanaruensis</name>
    <dbReference type="NCBI Taxonomy" id="2493639"/>
    <lineage>
        <taxon>Bacteria</taxon>
        <taxon>Pseudomonadati</taxon>
        <taxon>Bdellovibrionota</taxon>
        <taxon>Oligoflexia</taxon>
        <taxon>Silvanigrellales</taxon>
        <taxon>Silvanigrellaceae</taxon>
        <taxon>Fluviispira</taxon>
    </lineage>
</organism>
<evidence type="ECO:0000256" key="8">
    <source>
        <dbReference type="SAM" id="Phobius"/>
    </source>
</evidence>
<evidence type="ECO:0000313" key="9">
    <source>
        <dbReference type="EMBL" id="BBH53552.1"/>
    </source>
</evidence>
<evidence type="ECO:0000256" key="2">
    <source>
        <dbReference type="ARBA" id="ARBA00007935"/>
    </source>
</evidence>
<dbReference type="SUPFAM" id="SSF81345">
    <property type="entry name" value="ABC transporter involved in vitamin B12 uptake, BtuC"/>
    <property type="match status" value="1"/>
</dbReference>
<evidence type="ECO:0000256" key="6">
    <source>
        <dbReference type="ARBA" id="ARBA00022989"/>
    </source>
</evidence>
<dbReference type="Proteomes" id="UP000291236">
    <property type="component" value="Chromosome"/>
</dbReference>
<proteinExistence type="inferred from homology"/>
<feature type="transmembrane region" description="Helical" evidence="8">
    <location>
        <begin position="39"/>
        <end position="59"/>
    </location>
</feature>
<dbReference type="CDD" id="cd06550">
    <property type="entry name" value="TM_ABC_iron-siderophores_like"/>
    <property type="match status" value="1"/>
</dbReference>
<keyword evidence="5 8" id="KW-0812">Transmembrane</keyword>
<gene>
    <name evidence="9" type="ORF">JCM31447_19960</name>
</gene>
<reference evidence="9 10" key="1">
    <citation type="submission" date="2018-12" db="EMBL/GenBank/DDBJ databases">
        <title>Rubrispira sanarue gen. nov., sp., nov., a member of the order Silvanigrellales, isolated from a brackish lake in Hamamatsu Japan.</title>
        <authorList>
            <person name="Maejima Y."/>
            <person name="Iino T."/>
            <person name="Muraguchi Y."/>
            <person name="Fukuda K."/>
            <person name="Nojiri H."/>
            <person name="Ohkuma M."/>
            <person name="Moriuchi R."/>
            <person name="Dohra H."/>
            <person name="Kimbara K."/>
            <person name="Shintani M."/>
        </authorList>
    </citation>
    <scope>NUCLEOTIDE SEQUENCE [LARGE SCALE GENOMIC DNA]</scope>
    <source>
        <strain evidence="9 10">RF1110005</strain>
    </source>
</reference>
<dbReference type="KEGG" id="sbf:JCM31447_19960"/>
<dbReference type="Gene3D" id="1.10.3470.10">
    <property type="entry name" value="ABC transporter involved in vitamin B12 uptake, BtuC"/>
    <property type="match status" value="1"/>
</dbReference>
<comment type="subcellular location">
    <subcellularLocation>
        <location evidence="1">Cell membrane</location>
        <topology evidence="1">Multi-pass membrane protein</topology>
    </subcellularLocation>
</comment>
<dbReference type="InterPro" id="IPR037294">
    <property type="entry name" value="ABC_BtuC-like"/>
</dbReference>
<dbReference type="InterPro" id="IPR000522">
    <property type="entry name" value="ABC_transptr_permease_BtuC"/>
</dbReference>
<evidence type="ECO:0000256" key="1">
    <source>
        <dbReference type="ARBA" id="ARBA00004651"/>
    </source>
</evidence>
<dbReference type="AlphaFoldDB" id="A0A4P2VX47"/>
<dbReference type="Pfam" id="PF01032">
    <property type="entry name" value="FecCD"/>
    <property type="match status" value="1"/>
</dbReference>
<feature type="transmembrane region" description="Helical" evidence="8">
    <location>
        <begin position="152"/>
        <end position="168"/>
    </location>
</feature>
<evidence type="ECO:0000313" key="10">
    <source>
        <dbReference type="Proteomes" id="UP000291236"/>
    </source>
</evidence>
<comment type="similarity">
    <text evidence="2">Belongs to the binding-protein-dependent transport system permease family. FecCD subfamily.</text>
</comment>
<feature type="transmembrane region" description="Helical" evidence="8">
    <location>
        <begin position="71"/>
        <end position="90"/>
    </location>
</feature>
<name>A0A4P2VX47_FLUSA</name>
<protein>
    <submittedName>
        <fullName evidence="9">Iron ABC transporter permease</fullName>
    </submittedName>
</protein>
<dbReference type="PANTHER" id="PTHR30472:SF1">
    <property type="entry name" value="FE(3+) DICITRATE TRANSPORT SYSTEM PERMEASE PROTEIN FECC-RELATED"/>
    <property type="match status" value="1"/>
</dbReference>
<dbReference type="EMBL" id="AP019368">
    <property type="protein sequence ID" value="BBH53552.1"/>
    <property type="molecule type" value="Genomic_DNA"/>
</dbReference>
<evidence type="ECO:0000256" key="3">
    <source>
        <dbReference type="ARBA" id="ARBA00022448"/>
    </source>
</evidence>
<feature type="transmembrane region" description="Helical" evidence="8">
    <location>
        <begin position="175"/>
        <end position="192"/>
    </location>
</feature>
<sequence>MLLSLTFGSVQIEIAHVWKHLLHSNDDMDSIIINTLRLPRTALAALIGSNLAVAGALMQCLTRNPLAEAKIMGVSAGASLVFVLISFFQLSISPNLMTVFIFMGAAIGGGFVYIISLTNRPSVGKLVLAGVSISSFLYALSTGMLISLGENAGMIYAWLAGGLAGVTWENFSQILPWSLGALLSAFIFSHFMNAYSLGDDLAKSLGLNLWKIRIILCVLVVILAGASVSVSGAIGFIGLIVPHIVRKLISDDYKILLPFCALFGALLLVFSDLIARVILIPIEIPVGVITAFLGCPFFLYLIRKHGDKAA</sequence>
<keyword evidence="10" id="KW-1185">Reference proteome</keyword>
<dbReference type="GO" id="GO:0005886">
    <property type="term" value="C:plasma membrane"/>
    <property type="evidence" value="ECO:0007669"/>
    <property type="project" value="UniProtKB-SubCell"/>
</dbReference>
<accession>A0A4P2VX47</accession>
<evidence type="ECO:0000256" key="7">
    <source>
        <dbReference type="ARBA" id="ARBA00023136"/>
    </source>
</evidence>
<feature type="transmembrane region" description="Helical" evidence="8">
    <location>
        <begin position="253"/>
        <end position="271"/>
    </location>
</feature>
<feature type="transmembrane region" description="Helical" evidence="8">
    <location>
        <begin position="126"/>
        <end position="146"/>
    </location>
</feature>
<dbReference type="GO" id="GO:0022857">
    <property type="term" value="F:transmembrane transporter activity"/>
    <property type="evidence" value="ECO:0007669"/>
    <property type="project" value="InterPro"/>
</dbReference>
<keyword evidence="3" id="KW-0813">Transport</keyword>
<evidence type="ECO:0000256" key="5">
    <source>
        <dbReference type="ARBA" id="ARBA00022692"/>
    </source>
</evidence>
<feature type="transmembrane region" description="Helical" evidence="8">
    <location>
        <begin position="277"/>
        <end position="302"/>
    </location>
</feature>
<keyword evidence="6 8" id="KW-1133">Transmembrane helix</keyword>
<feature type="transmembrane region" description="Helical" evidence="8">
    <location>
        <begin position="212"/>
        <end position="241"/>
    </location>
</feature>
<dbReference type="GO" id="GO:0033214">
    <property type="term" value="P:siderophore-iron import into cell"/>
    <property type="evidence" value="ECO:0007669"/>
    <property type="project" value="TreeGrafter"/>
</dbReference>
<evidence type="ECO:0000256" key="4">
    <source>
        <dbReference type="ARBA" id="ARBA00022475"/>
    </source>
</evidence>
<feature type="transmembrane region" description="Helical" evidence="8">
    <location>
        <begin position="96"/>
        <end position="114"/>
    </location>
</feature>
<dbReference type="FunFam" id="1.10.3470.10:FF:000001">
    <property type="entry name" value="Vitamin B12 ABC transporter permease BtuC"/>
    <property type="match status" value="1"/>
</dbReference>
<keyword evidence="4" id="KW-1003">Cell membrane</keyword>